<evidence type="ECO:0000259" key="7">
    <source>
        <dbReference type="Pfam" id="PF13460"/>
    </source>
</evidence>
<dbReference type="InterPro" id="IPR036291">
    <property type="entry name" value="NAD(P)-bd_dom_sf"/>
</dbReference>
<dbReference type="Gene3D" id="3.40.50.720">
    <property type="entry name" value="NAD(P)-binding Rossmann-like Domain"/>
    <property type="match status" value="1"/>
</dbReference>
<dbReference type="AlphaFoldDB" id="A0AAJ0LW48"/>
<dbReference type="SUPFAM" id="SSF160909">
    <property type="entry name" value="ATP12-like"/>
    <property type="match status" value="1"/>
</dbReference>
<dbReference type="PANTHER" id="PTHR21013:SF10">
    <property type="entry name" value="ATP SYNTHASE MITOCHONDRIAL F1 COMPLEX ASSEMBLY FACTOR 2"/>
    <property type="match status" value="1"/>
</dbReference>
<dbReference type="InterPro" id="IPR011419">
    <property type="entry name" value="ATP12_ATP_synth-F1-assembly"/>
</dbReference>
<dbReference type="PANTHER" id="PTHR21013">
    <property type="entry name" value="ATP SYNTHASE MITOCHONDRIAL F1 COMPLEX ASSEMBLY FACTOR 2/ATP12 PROTEIN, MITOCHONDRIAL PRECURSOR"/>
    <property type="match status" value="1"/>
</dbReference>
<keyword evidence="3" id="KW-0809">Transit peptide</keyword>
<dbReference type="Gene3D" id="1.10.3580.10">
    <property type="entry name" value="ATP12 ATPase"/>
    <property type="match status" value="1"/>
</dbReference>
<keyword evidence="5" id="KW-0143">Chaperone</keyword>
<dbReference type="InterPro" id="IPR023335">
    <property type="entry name" value="ATP12_ortho_dom_sf"/>
</dbReference>
<comment type="subcellular location">
    <subcellularLocation>
        <location evidence="1">Mitochondrion</location>
    </subcellularLocation>
</comment>
<proteinExistence type="inferred from homology"/>
<name>A0AAJ0LW48_9PEZI</name>
<gene>
    <name evidence="8" type="primary">atp12_1</name>
    <name evidence="8" type="ORF">LTR09_001681</name>
</gene>
<evidence type="ECO:0000313" key="8">
    <source>
        <dbReference type="EMBL" id="KAK3057497.1"/>
    </source>
</evidence>
<reference evidence="8" key="1">
    <citation type="submission" date="2023-04" db="EMBL/GenBank/DDBJ databases">
        <title>Black Yeasts Isolated from many extreme environments.</title>
        <authorList>
            <person name="Coleine C."/>
            <person name="Stajich J.E."/>
            <person name="Selbmann L."/>
        </authorList>
    </citation>
    <scope>NUCLEOTIDE SEQUENCE</scope>
    <source>
        <strain evidence="8">CCFEE 5312</strain>
    </source>
</reference>
<dbReference type="CDD" id="cd05243">
    <property type="entry name" value="SDR_a5"/>
    <property type="match status" value="1"/>
</dbReference>
<dbReference type="EMBL" id="JAWDJX010000003">
    <property type="protein sequence ID" value="KAK3057497.1"/>
    <property type="molecule type" value="Genomic_DNA"/>
</dbReference>
<sequence length="679" mass="75239">MYRAIRATSSLSVRCQRRRTPYILTRHLHTTPTNEATLVAHPTVPGPPPQAPQAAVTHPQDRVERKRRQAEALRQNREQKANTSKPGSTSTLRKRFWKDVHVREAEDGYEVHLDTRPVRTASRQVLKIPKNKRALATAMALEWDQLVSAQQAMKSHHIPITSITSRTMDILGADDQFGPAENPVRDGIVKMAMRYLATDTLLCWAPEKNIHDPEDQQSAKPLRHRQREVAEPIIAYLTTQIFPGVEIIPILGEDSIIPASQPEMTREVIRGWASGLPAYELAGLERGVLATKSLLVATRLLVEWSTEFAHLRASGDDSDSVQTERKRFGIEDAAEAANLEVMHQIQRWGEVEDTHDVDKEDVRRQLGSVVLLIEMCFGNNQSNASLICPISRLYRIEFSPNRGSDADFTCACLDSEPRETKRLPKHTTMAPSTSTLIFGGSGKVARHITRLLASEGHTVHSIIRKESQIPDIKSLGGTPIVQSIEDSSVSDFARTISETKATTVIWSAGAGAGSHARTRAVDQDGAIRSMDATAQAGVRRFIMVSAVDVRDRTEPEPEWYDDEDRERNRKCWDAIGHYMEAKLAADLNLVTENGRRGLEWTIVRPTTLSEEPAKGTIAAGKVHLTAAISREDVARVVVECMNQDATKGLAVDCVGGDTPIGEAIAEAAEKKLDAFEGRY</sequence>
<comment type="caution">
    <text evidence="8">The sequence shown here is derived from an EMBL/GenBank/DDBJ whole genome shotgun (WGS) entry which is preliminary data.</text>
</comment>
<evidence type="ECO:0000256" key="3">
    <source>
        <dbReference type="ARBA" id="ARBA00022946"/>
    </source>
</evidence>
<dbReference type="InterPro" id="IPR042272">
    <property type="entry name" value="ATP12_ATP_synth-F1-assembly_N"/>
</dbReference>
<accession>A0AAJ0LW48</accession>
<evidence type="ECO:0000256" key="4">
    <source>
        <dbReference type="ARBA" id="ARBA00023128"/>
    </source>
</evidence>
<dbReference type="Pfam" id="PF07542">
    <property type="entry name" value="ATP12"/>
    <property type="match status" value="1"/>
</dbReference>
<evidence type="ECO:0000256" key="6">
    <source>
        <dbReference type="SAM" id="MobiDB-lite"/>
    </source>
</evidence>
<dbReference type="InterPro" id="IPR016040">
    <property type="entry name" value="NAD(P)-bd_dom"/>
</dbReference>
<dbReference type="Gene3D" id="3.30.2180.10">
    <property type="entry name" value="ATP12-like"/>
    <property type="match status" value="1"/>
</dbReference>
<feature type="compositionally biased region" description="Basic and acidic residues" evidence="6">
    <location>
        <begin position="59"/>
        <end position="80"/>
    </location>
</feature>
<evidence type="ECO:0000256" key="5">
    <source>
        <dbReference type="ARBA" id="ARBA00023186"/>
    </source>
</evidence>
<keyword evidence="4" id="KW-0496">Mitochondrion</keyword>
<dbReference type="GO" id="GO:0033615">
    <property type="term" value="P:mitochondrial proton-transporting ATP synthase complex assembly"/>
    <property type="evidence" value="ECO:0007669"/>
    <property type="project" value="TreeGrafter"/>
</dbReference>
<evidence type="ECO:0000256" key="2">
    <source>
        <dbReference type="ARBA" id="ARBA00008231"/>
    </source>
</evidence>
<dbReference type="Proteomes" id="UP001271007">
    <property type="component" value="Unassembled WGS sequence"/>
</dbReference>
<feature type="region of interest" description="Disordered" evidence="6">
    <location>
        <begin position="38"/>
        <end position="92"/>
    </location>
</feature>
<evidence type="ECO:0000256" key="1">
    <source>
        <dbReference type="ARBA" id="ARBA00004173"/>
    </source>
</evidence>
<feature type="compositionally biased region" description="Polar residues" evidence="6">
    <location>
        <begin position="81"/>
        <end position="91"/>
    </location>
</feature>
<keyword evidence="9" id="KW-1185">Reference proteome</keyword>
<dbReference type="GO" id="GO:0005739">
    <property type="term" value="C:mitochondrion"/>
    <property type="evidence" value="ECO:0007669"/>
    <property type="project" value="UniProtKB-SubCell"/>
</dbReference>
<dbReference type="Pfam" id="PF13460">
    <property type="entry name" value="NAD_binding_10"/>
    <property type="match status" value="1"/>
</dbReference>
<organism evidence="8 9">
    <name type="scientific">Extremus antarcticus</name>
    <dbReference type="NCBI Taxonomy" id="702011"/>
    <lineage>
        <taxon>Eukaryota</taxon>
        <taxon>Fungi</taxon>
        <taxon>Dikarya</taxon>
        <taxon>Ascomycota</taxon>
        <taxon>Pezizomycotina</taxon>
        <taxon>Dothideomycetes</taxon>
        <taxon>Dothideomycetidae</taxon>
        <taxon>Mycosphaerellales</taxon>
        <taxon>Extremaceae</taxon>
        <taxon>Extremus</taxon>
    </lineage>
</organism>
<dbReference type="SUPFAM" id="SSF51735">
    <property type="entry name" value="NAD(P)-binding Rossmann-fold domains"/>
    <property type="match status" value="1"/>
</dbReference>
<comment type="similarity">
    <text evidence="2">Belongs to the ATP12 family.</text>
</comment>
<feature type="domain" description="NAD(P)-binding" evidence="7">
    <location>
        <begin position="439"/>
        <end position="643"/>
    </location>
</feature>
<protein>
    <submittedName>
        <fullName evidence="8">ATP synthase mitochondrial F1 complex assembly factor 2</fullName>
    </submittedName>
</protein>
<evidence type="ECO:0000313" key="9">
    <source>
        <dbReference type="Proteomes" id="UP001271007"/>
    </source>
</evidence>